<comment type="caution">
    <text evidence="2">The sequence shown here is derived from an EMBL/GenBank/DDBJ whole genome shotgun (WGS) entry which is preliminary data.</text>
</comment>
<evidence type="ECO:0000256" key="1">
    <source>
        <dbReference type="SAM" id="MobiDB-lite"/>
    </source>
</evidence>
<organism evidence="2 3">
    <name type="scientific">Oculimacula yallundae</name>
    <dbReference type="NCBI Taxonomy" id="86028"/>
    <lineage>
        <taxon>Eukaryota</taxon>
        <taxon>Fungi</taxon>
        <taxon>Dikarya</taxon>
        <taxon>Ascomycota</taxon>
        <taxon>Pezizomycotina</taxon>
        <taxon>Leotiomycetes</taxon>
        <taxon>Helotiales</taxon>
        <taxon>Ploettnerulaceae</taxon>
        <taxon>Oculimacula</taxon>
    </lineage>
</organism>
<reference evidence="2 3" key="1">
    <citation type="journal article" date="2024" name="Commun. Biol.">
        <title>Comparative genomic analysis of thermophilic fungi reveals convergent evolutionary adaptations and gene losses.</title>
        <authorList>
            <person name="Steindorff A.S."/>
            <person name="Aguilar-Pontes M.V."/>
            <person name="Robinson A.J."/>
            <person name="Andreopoulos B."/>
            <person name="LaButti K."/>
            <person name="Kuo A."/>
            <person name="Mondo S."/>
            <person name="Riley R."/>
            <person name="Otillar R."/>
            <person name="Haridas S."/>
            <person name="Lipzen A."/>
            <person name="Grimwood J."/>
            <person name="Schmutz J."/>
            <person name="Clum A."/>
            <person name="Reid I.D."/>
            <person name="Moisan M.C."/>
            <person name="Butler G."/>
            <person name="Nguyen T.T.M."/>
            <person name="Dewar K."/>
            <person name="Conant G."/>
            <person name="Drula E."/>
            <person name="Henrissat B."/>
            <person name="Hansel C."/>
            <person name="Singer S."/>
            <person name="Hutchinson M.I."/>
            <person name="de Vries R.P."/>
            <person name="Natvig D.O."/>
            <person name="Powell A.J."/>
            <person name="Tsang A."/>
            <person name="Grigoriev I.V."/>
        </authorList>
    </citation>
    <scope>NUCLEOTIDE SEQUENCE [LARGE SCALE GENOMIC DNA]</scope>
    <source>
        <strain evidence="2 3">CBS 494.80</strain>
    </source>
</reference>
<evidence type="ECO:0000313" key="2">
    <source>
        <dbReference type="EMBL" id="KAL2074756.1"/>
    </source>
</evidence>
<evidence type="ECO:0000313" key="3">
    <source>
        <dbReference type="Proteomes" id="UP001595075"/>
    </source>
</evidence>
<dbReference type="EMBL" id="JAZHXI010000002">
    <property type="protein sequence ID" value="KAL2074756.1"/>
    <property type="molecule type" value="Genomic_DNA"/>
</dbReference>
<sequence>MPEPPQFLVLFGYTLKPLSNPFKPIIYKKLLNMVTMNGYTVTPNHRQNRRRERPGSRTRRTITRKASVQYELHEGIMDAHDAEVYLPSDKARPSPLLRQNFDQNWQRWKARQAEEKALAEMDRIQSEQEQLLLFGGELGDGELYQLGILYNDNDDLAQDTESNTIACDVPIQQSVPMFIFRQGKPRRSRRRSNWRSIPLYLSLSSLSDDADIARLLTLPPTPTIQHRLISTPMDIPQSLPPLALEFPNHDNTISMSSPHQFHDFNSGDWTFIHTPDHADLSTTPFSEPETWILIDDS</sequence>
<gene>
    <name evidence="2" type="ORF">VTL71DRAFT_8535</name>
</gene>
<name>A0ABR4CY09_9HELO</name>
<keyword evidence="3" id="KW-1185">Reference proteome</keyword>
<feature type="compositionally biased region" description="Basic residues" evidence="1">
    <location>
        <begin position="46"/>
        <end position="61"/>
    </location>
</feature>
<dbReference type="Proteomes" id="UP001595075">
    <property type="component" value="Unassembled WGS sequence"/>
</dbReference>
<protein>
    <submittedName>
        <fullName evidence="2">Uncharacterized protein</fullName>
    </submittedName>
</protein>
<accession>A0ABR4CY09</accession>
<feature type="region of interest" description="Disordered" evidence="1">
    <location>
        <begin position="41"/>
        <end position="61"/>
    </location>
</feature>
<proteinExistence type="predicted"/>